<reference evidence="2" key="1">
    <citation type="journal article" date="2021" name="PeerJ">
        <title>Extensive microbial diversity within the chicken gut microbiome revealed by metagenomics and culture.</title>
        <authorList>
            <person name="Gilroy R."/>
            <person name="Ravi A."/>
            <person name="Getino M."/>
            <person name="Pursley I."/>
            <person name="Horton D.L."/>
            <person name="Alikhan N.F."/>
            <person name="Baker D."/>
            <person name="Gharbi K."/>
            <person name="Hall N."/>
            <person name="Watson M."/>
            <person name="Adriaenssens E.M."/>
            <person name="Foster-Nyarko E."/>
            <person name="Jarju S."/>
            <person name="Secka A."/>
            <person name="Antonio M."/>
            <person name="Oren A."/>
            <person name="Chaudhuri R.R."/>
            <person name="La Ragione R."/>
            <person name="Hildebrand F."/>
            <person name="Pallen M.J."/>
        </authorList>
    </citation>
    <scope>NUCLEOTIDE SEQUENCE</scope>
    <source>
        <strain evidence="2">ChiBcec15-3976</strain>
    </source>
</reference>
<evidence type="ECO:0000256" key="1">
    <source>
        <dbReference type="SAM" id="MobiDB-lite"/>
    </source>
</evidence>
<dbReference type="NCBIfam" id="TIGR02867">
    <property type="entry name" value="spore_II_P"/>
    <property type="match status" value="1"/>
</dbReference>
<dbReference type="Pfam" id="PF07454">
    <property type="entry name" value="SpoIIP"/>
    <property type="match status" value="1"/>
</dbReference>
<comment type="caution">
    <text evidence="2">The sequence shown here is derived from an EMBL/GenBank/DDBJ whole genome shotgun (WGS) entry which is preliminary data.</text>
</comment>
<name>A0A9D2REY1_9FIRM</name>
<dbReference type="AlphaFoldDB" id="A0A9D2REY1"/>
<dbReference type="Proteomes" id="UP000823909">
    <property type="component" value="Unassembled WGS sequence"/>
</dbReference>
<protein>
    <submittedName>
        <fullName evidence="2">Stage II sporulation protein P</fullName>
    </submittedName>
</protein>
<proteinExistence type="predicted"/>
<dbReference type="InterPro" id="IPR010897">
    <property type="entry name" value="Spore_II_P"/>
</dbReference>
<evidence type="ECO:0000313" key="3">
    <source>
        <dbReference type="Proteomes" id="UP000823909"/>
    </source>
</evidence>
<dbReference type="EMBL" id="DWUU01000024">
    <property type="protein sequence ID" value="HJD42146.1"/>
    <property type="molecule type" value="Genomic_DNA"/>
</dbReference>
<evidence type="ECO:0000313" key="2">
    <source>
        <dbReference type="EMBL" id="HJD42146.1"/>
    </source>
</evidence>
<reference evidence="2" key="2">
    <citation type="submission" date="2021-04" db="EMBL/GenBank/DDBJ databases">
        <authorList>
            <person name="Gilroy R."/>
        </authorList>
    </citation>
    <scope>NUCLEOTIDE SEQUENCE</scope>
    <source>
        <strain evidence="2">ChiBcec15-3976</strain>
    </source>
</reference>
<organism evidence="2 3">
    <name type="scientific">Candidatus Mediterraneibacter quadrami</name>
    <dbReference type="NCBI Taxonomy" id="2838684"/>
    <lineage>
        <taxon>Bacteria</taxon>
        <taxon>Bacillati</taxon>
        <taxon>Bacillota</taxon>
        <taxon>Clostridia</taxon>
        <taxon>Lachnospirales</taxon>
        <taxon>Lachnospiraceae</taxon>
        <taxon>Mediterraneibacter</taxon>
    </lineage>
</organism>
<sequence>MKHAIRTNTRQTKAAAAAVSAALLILWTCLAAGGEGRVYRLHGWLQEQALQLYLPVLERAERSGEENPGSWVRDRALEWIPLVDYAETHSRQESVLEDEDTVAWILDAQVSADGQGSEGEAADEIPEEEHSDKTDAPAVSGTDISIEKLRDYEYLLEHFYTVDSSTVTGPDQLDADDLLGRSMKIDTETEGPKVLIYHTHSQETFADSKSRDPSESIVGVGAYLAELLNEKGIETIHDTGVYDMIGGKLDRSKAYEYAGEAVEKILEDHPSVEVLIDLHRDGVARGTHLVTEINSKPTAKIMFFNGLSRSRTNGDIDYLKNPYIQDNLAFSLQMQLAAEKYYPGFTRHIYLKAYRYNMHLLPKTLLVEAGAQTNTVEEMKNAMEPLAELLYDVLISS</sequence>
<feature type="region of interest" description="Disordered" evidence="1">
    <location>
        <begin position="112"/>
        <end position="142"/>
    </location>
</feature>
<accession>A0A9D2REY1</accession>
<gene>
    <name evidence="2" type="ORF">H9910_03940</name>
</gene>